<feature type="active site" description="Proton donor/acceptor" evidence="2">
    <location>
        <position position="215"/>
    </location>
</feature>
<feature type="compositionally biased region" description="Low complexity" evidence="3">
    <location>
        <begin position="124"/>
        <end position="144"/>
    </location>
</feature>
<comment type="caution">
    <text evidence="5">The sequence shown here is derived from an EMBL/GenBank/DDBJ whole genome shotgun (WGS) entry which is preliminary data.</text>
</comment>
<dbReference type="NCBIfam" id="TIGR01076">
    <property type="entry name" value="sortase_fam"/>
    <property type="match status" value="1"/>
</dbReference>
<evidence type="ECO:0000313" key="5">
    <source>
        <dbReference type="EMBL" id="MPY38214.1"/>
    </source>
</evidence>
<dbReference type="InterPro" id="IPR005754">
    <property type="entry name" value="Sortase"/>
</dbReference>
<evidence type="ECO:0000256" key="2">
    <source>
        <dbReference type="PIRSR" id="PIRSR605754-1"/>
    </source>
</evidence>
<protein>
    <submittedName>
        <fullName evidence="5">Class E sortase</fullName>
    </submittedName>
</protein>
<feature type="region of interest" description="Disordered" evidence="3">
    <location>
        <begin position="118"/>
        <end position="157"/>
    </location>
</feature>
<dbReference type="Gene3D" id="2.40.260.10">
    <property type="entry name" value="Sortase"/>
    <property type="match status" value="1"/>
</dbReference>
<keyword evidence="4" id="KW-1133">Transmembrane helix</keyword>
<dbReference type="NCBIfam" id="NF033747">
    <property type="entry name" value="class_E_sortase"/>
    <property type="match status" value="1"/>
</dbReference>
<accession>A0A5N8VVV5</accession>
<organism evidence="5 6">
    <name type="scientific">Streptomyces adustus</name>
    <dbReference type="NCBI Taxonomy" id="1609272"/>
    <lineage>
        <taxon>Bacteria</taxon>
        <taxon>Bacillati</taxon>
        <taxon>Actinomycetota</taxon>
        <taxon>Actinomycetes</taxon>
        <taxon>Kitasatosporales</taxon>
        <taxon>Streptomycetaceae</taxon>
        <taxon>Streptomyces</taxon>
    </lineage>
</organism>
<feature type="transmembrane region" description="Helical" evidence="4">
    <location>
        <begin position="72"/>
        <end position="97"/>
    </location>
</feature>
<proteinExistence type="predicted"/>
<dbReference type="InterPro" id="IPR042003">
    <property type="entry name" value="Sortase_E"/>
</dbReference>
<reference evidence="5 6" key="1">
    <citation type="submission" date="2019-07" db="EMBL/GenBank/DDBJ databases">
        <title>New species of Amycolatopsis and Streptomyces.</title>
        <authorList>
            <person name="Duangmal K."/>
            <person name="Teo W.F.A."/>
            <person name="Lipun K."/>
        </authorList>
    </citation>
    <scope>NUCLEOTIDE SEQUENCE [LARGE SCALE GENOMIC DNA]</scope>
    <source>
        <strain evidence="5 6">NBRC 109810</strain>
    </source>
</reference>
<evidence type="ECO:0000256" key="1">
    <source>
        <dbReference type="ARBA" id="ARBA00022801"/>
    </source>
</evidence>
<dbReference type="OrthoDB" id="5242879at2"/>
<dbReference type="Proteomes" id="UP000325849">
    <property type="component" value="Unassembled WGS sequence"/>
</dbReference>
<keyword evidence="1" id="KW-0378">Hydrolase</keyword>
<gene>
    <name evidence="5" type="ORF">FNH09_45520</name>
</gene>
<dbReference type="AlphaFoldDB" id="A0A5N8VVV5"/>
<name>A0A5N8VVV5_9ACTN</name>
<dbReference type="EMBL" id="VJZD01000459">
    <property type="protein sequence ID" value="MPY38214.1"/>
    <property type="molecule type" value="Genomic_DNA"/>
</dbReference>
<dbReference type="InterPro" id="IPR053465">
    <property type="entry name" value="Sortase_Class_E"/>
</dbReference>
<keyword evidence="4" id="KW-0472">Membrane</keyword>
<feature type="active site" description="Acyl-thioester intermediate" evidence="2">
    <location>
        <position position="289"/>
    </location>
</feature>
<dbReference type="SUPFAM" id="SSF63817">
    <property type="entry name" value="Sortase"/>
    <property type="match status" value="1"/>
</dbReference>
<keyword evidence="6" id="KW-1185">Reference proteome</keyword>
<dbReference type="InterPro" id="IPR023365">
    <property type="entry name" value="Sortase_dom-sf"/>
</dbReference>
<dbReference type="GO" id="GO:0016787">
    <property type="term" value="F:hydrolase activity"/>
    <property type="evidence" value="ECO:0007669"/>
    <property type="project" value="UniProtKB-KW"/>
</dbReference>
<evidence type="ECO:0000313" key="6">
    <source>
        <dbReference type="Proteomes" id="UP000325849"/>
    </source>
</evidence>
<dbReference type="Pfam" id="PF04203">
    <property type="entry name" value="Sortase"/>
    <property type="match status" value="1"/>
</dbReference>
<sequence length="311" mass="34265">MRTGFRVRTSPGVRARTGPRVRTSPIARTSSRIRACARPRLPAWAWPWPQVRLRSRVVGHRTRRRSARLRRALWGTGELLVTAGLVLLLLVVHQLWWTNREARQGADRKVEALERQWGAETDPSDGSGAAGSATAPAITDPGAAPSGGTGATAGRRAAAPRWSQAYAVLDIPRLHLRVPVAEGTGKREVLDKGYVGHYPGTQQPGRAGNFAVAGHRNTHGEPFRHLDRLRKGDEVRVETADAVYTYTVDRTLPQTSARDSGVIAPVPRSLVRPGYGYRGPGYYLTLTTCTPEYTSRYRLVVWGTLTSMRPR</sequence>
<evidence type="ECO:0000256" key="4">
    <source>
        <dbReference type="SAM" id="Phobius"/>
    </source>
</evidence>
<keyword evidence="4" id="KW-0812">Transmembrane</keyword>
<dbReference type="CDD" id="cd05830">
    <property type="entry name" value="Sortase_E"/>
    <property type="match status" value="1"/>
</dbReference>
<evidence type="ECO:0000256" key="3">
    <source>
        <dbReference type="SAM" id="MobiDB-lite"/>
    </source>
</evidence>